<dbReference type="Pfam" id="PF13508">
    <property type="entry name" value="Acetyltransf_7"/>
    <property type="match status" value="1"/>
</dbReference>
<evidence type="ECO:0000313" key="2">
    <source>
        <dbReference type="EMBL" id="POS72428.1"/>
    </source>
</evidence>
<dbReference type="InterPro" id="IPR052523">
    <property type="entry name" value="Trichothecene_AcTrans"/>
</dbReference>
<dbReference type="InterPro" id="IPR000182">
    <property type="entry name" value="GNAT_dom"/>
</dbReference>
<reference evidence="2" key="1">
    <citation type="submission" date="2017-09" db="EMBL/GenBank/DDBJ databases">
        <title>Polyketide synthases of a Diaporthe helianthi virulent isolate.</title>
        <authorList>
            <person name="Baroncelli R."/>
        </authorList>
    </citation>
    <scope>NUCLEOTIDE SEQUENCE [LARGE SCALE GENOMIC DNA]</scope>
    <source>
        <strain evidence="2">7/96</strain>
    </source>
</reference>
<evidence type="ECO:0000259" key="1">
    <source>
        <dbReference type="PROSITE" id="PS51186"/>
    </source>
</evidence>
<evidence type="ECO:0000313" key="3">
    <source>
        <dbReference type="Proteomes" id="UP000094444"/>
    </source>
</evidence>
<feature type="domain" description="N-acetyltransferase" evidence="1">
    <location>
        <begin position="124"/>
        <end position="267"/>
    </location>
</feature>
<sequence>MMTTEIRIRPALAHEGLALAKVAAAAFLDDPFDSYMYPARKEHYRSYQRIYQQKIDSHINQSLCWVMVADVTTQVRDKDGNISYEGAAPAAYAIWTRESARKRKDTQRRLEVLGLRDPTAGVSLTQRFKKRILRCGLIEALRERSNPTLLVDKKRFGAFWGGLGDNSSIDDDYDDAAGLTASDSEWERDEYWHLQDLAVAPEFRRRGAAKALLKWGQGWARLENVPILLESTPMGKPLYEGAGFQQHGTWEWGDKPDMAWHMMRWHPSVAT</sequence>
<keyword evidence="3" id="KW-1185">Reference proteome</keyword>
<dbReference type="OrthoDB" id="196847at2759"/>
<dbReference type="Proteomes" id="UP000094444">
    <property type="component" value="Unassembled WGS sequence"/>
</dbReference>
<dbReference type="InterPro" id="IPR016181">
    <property type="entry name" value="Acyl_CoA_acyltransferase"/>
</dbReference>
<dbReference type="SUPFAM" id="SSF55729">
    <property type="entry name" value="Acyl-CoA N-acyltransferases (Nat)"/>
    <property type="match status" value="1"/>
</dbReference>
<dbReference type="Gene3D" id="3.40.630.30">
    <property type="match status" value="1"/>
</dbReference>
<dbReference type="PROSITE" id="PS51186">
    <property type="entry name" value="GNAT"/>
    <property type="match status" value="1"/>
</dbReference>
<dbReference type="EMBL" id="MAVT02001003">
    <property type="protein sequence ID" value="POS72428.1"/>
    <property type="molecule type" value="Genomic_DNA"/>
</dbReference>
<dbReference type="InParanoid" id="A0A2P5HQB9"/>
<organism evidence="2 3">
    <name type="scientific">Diaporthe helianthi</name>
    <dbReference type="NCBI Taxonomy" id="158607"/>
    <lineage>
        <taxon>Eukaryota</taxon>
        <taxon>Fungi</taxon>
        <taxon>Dikarya</taxon>
        <taxon>Ascomycota</taxon>
        <taxon>Pezizomycotina</taxon>
        <taxon>Sordariomycetes</taxon>
        <taxon>Sordariomycetidae</taxon>
        <taxon>Diaporthales</taxon>
        <taxon>Diaporthaceae</taxon>
        <taxon>Diaporthe</taxon>
    </lineage>
</organism>
<proteinExistence type="predicted"/>
<dbReference type="GO" id="GO:0016747">
    <property type="term" value="F:acyltransferase activity, transferring groups other than amino-acyl groups"/>
    <property type="evidence" value="ECO:0007669"/>
    <property type="project" value="InterPro"/>
</dbReference>
<protein>
    <recommendedName>
        <fullName evidence="1">N-acetyltransferase domain-containing protein</fullName>
    </recommendedName>
</protein>
<dbReference type="AlphaFoldDB" id="A0A2P5HQB9"/>
<dbReference type="CDD" id="cd04301">
    <property type="entry name" value="NAT_SF"/>
    <property type="match status" value="1"/>
</dbReference>
<dbReference type="STRING" id="158607.A0A2P5HQB9"/>
<dbReference type="PANTHER" id="PTHR42791">
    <property type="entry name" value="GNAT FAMILY ACETYLTRANSFERASE"/>
    <property type="match status" value="1"/>
</dbReference>
<gene>
    <name evidence="2" type="ORF">DHEL01_v209184</name>
</gene>
<comment type="caution">
    <text evidence="2">The sequence shown here is derived from an EMBL/GenBank/DDBJ whole genome shotgun (WGS) entry which is preliminary data.</text>
</comment>
<dbReference type="PANTHER" id="PTHR42791:SF2">
    <property type="entry name" value="N-ACETYLTRANSFERASE DOMAIN-CONTAINING PROTEIN"/>
    <property type="match status" value="1"/>
</dbReference>
<name>A0A2P5HQB9_DIAHE</name>
<accession>A0A2P5HQB9</accession>